<evidence type="ECO:0000313" key="3">
    <source>
        <dbReference type="Proteomes" id="UP000008792"/>
    </source>
</evidence>
<gene>
    <name evidence="2" type="primary">Dvir\GJ20891</name>
    <name evidence="2" type="ORF">Dvir_GJ20891</name>
</gene>
<feature type="compositionally biased region" description="Low complexity" evidence="1">
    <location>
        <begin position="16"/>
        <end position="44"/>
    </location>
</feature>
<dbReference type="InParanoid" id="B4LIK0"/>
<name>B4LIK0_DROVI</name>
<evidence type="ECO:0000313" key="2">
    <source>
        <dbReference type="EMBL" id="EDW60370.1"/>
    </source>
</evidence>
<reference evidence="2 3" key="1">
    <citation type="journal article" date="2007" name="Nature">
        <title>Evolution of genes and genomes on the Drosophila phylogeny.</title>
        <authorList>
            <consortium name="Drosophila 12 Genomes Consortium"/>
            <person name="Clark A.G."/>
            <person name="Eisen M.B."/>
            <person name="Smith D.R."/>
            <person name="Bergman C.M."/>
            <person name="Oliver B."/>
            <person name="Markow T.A."/>
            <person name="Kaufman T.C."/>
            <person name="Kellis M."/>
            <person name="Gelbart W."/>
            <person name="Iyer V.N."/>
            <person name="Pollard D.A."/>
            <person name="Sackton T.B."/>
            <person name="Larracuente A.M."/>
            <person name="Singh N.D."/>
            <person name="Abad J.P."/>
            <person name="Abt D.N."/>
            <person name="Adryan B."/>
            <person name="Aguade M."/>
            <person name="Akashi H."/>
            <person name="Anderson W.W."/>
            <person name="Aquadro C.F."/>
            <person name="Ardell D.H."/>
            <person name="Arguello R."/>
            <person name="Artieri C.G."/>
            <person name="Barbash D.A."/>
            <person name="Barker D."/>
            <person name="Barsanti P."/>
            <person name="Batterham P."/>
            <person name="Batzoglou S."/>
            <person name="Begun D."/>
            <person name="Bhutkar A."/>
            <person name="Blanco E."/>
            <person name="Bosak S.A."/>
            <person name="Bradley R.K."/>
            <person name="Brand A.D."/>
            <person name="Brent M.R."/>
            <person name="Brooks A.N."/>
            <person name="Brown R.H."/>
            <person name="Butlin R.K."/>
            <person name="Caggese C."/>
            <person name="Calvi B.R."/>
            <person name="Bernardo de Carvalho A."/>
            <person name="Caspi A."/>
            <person name="Castrezana S."/>
            <person name="Celniker S.E."/>
            <person name="Chang J.L."/>
            <person name="Chapple C."/>
            <person name="Chatterji S."/>
            <person name="Chinwalla A."/>
            <person name="Civetta A."/>
            <person name="Clifton S.W."/>
            <person name="Comeron J.M."/>
            <person name="Costello J.C."/>
            <person name="Coyne J.A."/>
            <person name="Daub J."/>
            <person name="David R.G."/>
            <person name="Delcher A.L."/>
            <person name="Delehaunty K."/>
            <person name="Do C.B."/>
            <person name="Ebling H."/>
            <person name="Edwards K."/>
            <person name="Eickbush T."/>
            <person name="Evans J.D."/>
            <person name="Filipski A."/>
            <person name="Findeiss S."/>
            <person name="Freyhult E."/>
            <person name="Fulton L."/>
            <person name="Fulton R."/>
            <person name="Garcia A.C."/>
            <person name="Gardiner A."/>
            <person name="Garfield D.A."/>
            <person name="Garvin B.E."/>
            <person name="Gibson G."/>
            <person name="Gilbert D."/>
            <person name="Gnerre S."/>
            <person name="Godfrey J."/>
            <person name="Good R."/>
            <person name="Gotea V."/>
            <person name="Gravely B."/>
            <person name="Greenberg A.J."/>
            <person name="Griffiths-Jones S."/>
            <person name="Gross S."/>
            <person name="Guigo R."/>
            <person name="Gustafson E.A."/>
            <person name="Haerty W."/>
            <person name="Hahn M.W."/>
            <person name="Halligan D.L."/>
            <person name="Halpern A.L."/>
            <person name="Halter G.M."/>
            <person name="Han M.V."/>
            <person name="Heger A."/>
            <person name="Hillier L."/>
            <person name="Hinrichs A.S."/>
            <person name="Holmes I."/>
            <person name="Hoskins R.A."/>
            <person name="Hubisz M.J."/>
            <person name="Hultmark D."/>
            <person name="Huntley M.A."/>
            <person name="Jaffe D.B."/>
            <person name="Jagadeeshan S."/>
            <person name="Jeck W.R."/>
            <person name="Johnson J."/>
            <person name="Jones C.D."/>
            <person name="Jordan W.C."/>
            <person name="Karpen G.H."/>
            <person name="Kataoka E."/>
            <person name="Keightley P.D."/>
            <person name="Kheradpour P."/>
            <person name="Kirkness E.F."/>
            <person name="Koerich L.B."/>
            <person name="Kristiansen K."/>
            <person name="Kudrna D."/>
            <person name="Kulathinal R.J."/>
            <person name="Kumar S."/>
            <person name="Kwok R."/>
            <person name="Lander E."/>
            <person name="Langley C.H."/>
            <person name="Lapoint R."/>
            <person name="Lazzaro B.P."/>
            <person name="Lee S.J."/>
            <person name="Levesque L."/>
            <person name="Li R."/>
            <person name="Lin C.F."/>
            <person name="Lin M.F."/>
            <person name="Lindblad-Toh K."/>
            <person name="Llopart A."/>
            <person name="Long M."/>
            <person name="Low L."/>
            <person name="Lozovsky E."/>
            <person name="Lu J."/>
            <person name="Luo M."/>
            <person name="Machado C.A."/>
            <person name="Makalowski W."/>
            <person name="Marzo M."/>
            <person name="Matsuda M."/>
            <person name="Matzkin L."/>
            <person name="McAllister B."/>
            <person name="McBride C.S."/>
            <person name="McKernan B."/>
            <person name="McKernan K."/>
            <person name="Mendez-Lago M."/>
            <person name="Minx P."/>
            <person name="Mollenhauer M.U."/>
            <person name="Montooth K."/>
            <person name="Mount S.M."/>
            <person name="Mu X."/>
            <person name="Myers E."/>
            <person name="Negre B."/>
            <person name="Newfeld S."/>
            <person name="Nielsen R."/>
            <person name="Noor M.A."/>
            <person name="O'Grady P."/>
            <person name="Pachter L."/>
            <person name="Papaceit M."/>
            <person name="Parisi M.J."/>
            <person name="Parisi M."/>
            <person name="Parts L."/>
            <person name="Pedersen J.S."/>
            <person name="Pesole G."/>
            <person name="Phillippy A.M."/>
            <person name="Ponting C.P."/>
            <person name="Pop M."/>
            <person name="Porcelli D."/>
            <person name="Powell J.R."/>
            <person name="Prohaska S."/>
            <person name="Pruitt K."/>
            <person name="Puig M."/>
            <person name="Quesneville H."/>
            <person name="Ram K.R."/>
            <person name="Rand D."/>
            <person name="Rasmussen M.D."/>
            <person name="Reed L.K."/>
            <person name="Reenan R."/>
            <person name="Reily A."/>
            <person name="Remington K.A."/>
            <person name="Rieger T.T."/>
            <person name="Ritchie M.G."/>
            <person name="Robin C."/>
            <person name="Rogers Y.H."/>
            <person name="Rohde C."/>
            <person name="Rozas J."/>
            <person name="Rubenfield M.J."/>
            <person name="Ruiz A."/>
            <person name="Russo S."/>
            <person name="Salzberg S.L."/>
            <person name="Sanchez-Gracia A."/>
            <person name="Saranga D.J."/>
            <person name="Sato H."/>
            <person name="Schaeffer S.W."/>
            <person name="Schatz M.C."/>
            <person name="Schlenke T."/>
            <person name="Schwartz R."/>
            <person name="Segarra C."/>
            <person name="Singh R.S."/>
            <person name="Sirot L."/>
            <person name="Sirota M."/>
            <person name="Sisneros N.B."/>
            <person name="Smith C.D."/>
            <person name="Smith T.F."/>
            <person name="Spieth J."/>
            <person name="Stage D.E."/>
            <person name="Stark A."/>
            <person name="Stephan W."/>
            <person name="Strausberg R.L."/>
            <person name="Strempel S."/>
            <person name="Sturgill D."/>
            <person name="Sutton G."/>
            <person name="Sutton G.G."/>
            <person name="Tao W."/>
            <person name="Teichmann S."/>
            <person name="Tobari Y.N."/>
            <person name="Tomimura Y."/>
            <person name="Tsolas J.M."/>
            <person name="Valente V.L."/>
            <person name="Venter E."/>
            <person name="Venter J.C."/>
            <person name="Vicario S."/>
            <person name="Vieira F.G."/>
            <person name="Vilella A.J."/>
            <person name="Villasante A."/>
            <person name="Walenz B."/>
            <person name="Wang J."/>
            <person name="Wasserman M."/>
            <person name="Watts T."/>
            <person name="Wilson D."/>
            <person name="Wilson R.K."/>
            <person name="Wing R.A."/>
            <person name="Wolfner M.F."/>
            <person name="Wong A."/>
            <person name="Wong G.K."/>
            <person name="Wu C.I."/>
            <person name="Wu G."/>
            <person name="Yamamoto D."/>
            <person name="Yang H.P."/>
            <person name="Yang S.P."/>
            <person name="Yorke J.A."/>
            <person name="Yoshida K."/>
            <person name="Zdobnov E."/>
            <person name="Zhang P."/>
            <person name="Zhang Y."/>
            <person name="Zimin A.V."/>
            <person name="Baldwin J."/>
            <person name="Abdouelleil A."/>
            <person name="Abdulkadir J."/>
            <person name="Abebe A."/>
            <person name="Abera B."/>
            <person name="Abreu J."/>
            <person name="Acer S.C."/>
            <person name="Aftuck L."/>
            <person name="Alexander A."/>
            <person name="An P."/>
            <person name="Anderson E."/>
            <person name="Anderson S."/>
            <person name="Arachi H."/>
            <person name="Azer M."/>
            <person name="Bachantsang P."/>
            <person name="Barry A."/>
            <person name="Bayul T."/>
            <person name="Berlin A."/>
            <person name="Bessette D."/>
            <person name="Bloom T."/>
            <person name="Blye J."/>
            <person name="Boguslavskiy L."/>
            <person name="Bonnet C."/>
            <person name="Boukhgalter B."/>
            <person name="Bourzgui I."/>
            <person name="Brown A."/>
            <person name="Cahill P."/>
            <person name="Channer S."/>
            <person name="Cheshatsang Y."/>
            <person name="Chuda L."/>
            <person name="Citroen M."/>
            <person name="Collymore A."/>
            <person name="Cooke P."/>
            <person name="Costello M."/>
            <person name="D'Aco K."/>
            <person name="Daza R."/>
            <person name="De Haan G."/>
            <person name="DeGray S."/>
            <person name="DeMaso C."/>
            <person name="Dhargay N."/>
            <person name="Dooley K."/>
            <person name="Dooley E."/>
            <person name="Doricent M."/>
            <person name="Dorje P."/>
            <person name="Dorjee K."/>
            <person name="Dupes A."/>
            <person name="Elong R."/>
            <person name="Falk J."/>
            <person name="Farina A."/>
            <person name="Faro S."/>
            <person name="Ferguson D."/>
            <person name="Fisher S."/>
            <person name="Foley C.D."/>
            <person name="Franke A."/>
            <person name="Friedrich D."/>
            <person name="Gadbois L."/>
            <person name="Gearin G."/>
            <person name="Gearin C.R."/>
            <person name="Giannoukos G."/>
            <person name="Goode T."/>
            <person name="Graham J."/>
            <person name="Grandbois E."/>
            <person name="Grewal S."/>
            <person name="Gyaltsen K."/>
            <person name="Hafez N."/>
            <person name="Hagos B."/>
            <person name="Hall J."/>
            <person name="Henson C."/>
            <person name="Hollinger A."/>
            <person name="Honan T."/>
            <person name="Huard M.D."/>
            <person name="Hughes L."/>
            <person name="Hurhula B."/>
            <person name="Husby M.E."/>
            <person name="Kamat A."/>
            <person name="Kanga B."/>
            <person name="Kashin S."/>
            <person name="Khazanovich D."/>
            <person name="Kisner P."/>
            <person name="Lance K."/>
            <person name="Lara M."/>
            <person name="Lee W."/>
            <person name="Lennon N."/>
            <person name="Letendre F."/>
            <person name="LeVine R."/>
            <person name="Lipovsky A."/>
            <person name="Liu X."/>
            <person name="Liu J."/>
            <person name="Liu S."/>
            <person name="Lokyitsang T."/>
            <person name="Lokyitsang Y."/>
            <person name="Lubonja R."/>
            <person name="Lui A."/>
            <person name="MacDonald P."/>
            <person name="Magnisalis V."/>
            <person name="Maru K."/>
            <person name="Matthews C."/>
            <person name="McCusker W."/>
            <person name="McDonough S."/>
            <person name="Mehta T."/>
            <person name="Meldrim J."/>
            <person name="Meneus L."/>
            <person name="Mihai O."/>
            <person name="Mihalev A."/>
            <person name="Mihova T."/>
            <person name="Mittelman R."/>
            <person name="Mlenga V."/>
            <person name="Montmayeur A."/>
            <person name="Mulrain L."/>
            <person name="Navidi A."/>
            <person name="Naylor J."/>
            <person name="Negash T."/>
            <person name="Nguyen T."/>
            <person name="Nguyen N."/>
            <person name="Nicol R."/>
            <person name="Norbu C."/>
            <person name="Norbu N."/>
            <person name="Novod N."/>
            <person name="O'Neill B."/>
            <person name="Osman S."/>
            <person name="Markiewicz E."/>
            <person name="Oyono O.L."/>
            <person name="Patti C."/>
            <person name="Phunkhang P."/>
            <person name="Pierre F."/>
            <person name="Priest M."/>
            <person name="Raghuraman S."/>
            <person name="Rege F."/>
            <person name="Reyes R."/>
            <person name="Rise C."/>
            <person name="Rogov P."/>
            <person name="Ross K."/>
            <person name="Ryan E."/>
            <person name="Settipalli S."/>
            <person name="Shea T."/>
            <person name="Sherpa N."/>
            <person name="Shi L."/>
            <person name="Shih D."/>
            <person name="Sparrow T."/>
            <person name="Spaulding J."/>
            <person name="Stalker J."/>
            <person name="Stange-Thomann N."/>
            <person name="Stavropoulos S."/>
            <person name="Stone C."/>
            <person name="Strader C."/>
            <person name="Tesfaye S."/>
            <person name="Thomson T."/>
            <person name="Thoulutsang Y."/>
            <person name="Thoulutsang D."/>
            <person name="Topham K."/>
            <person name="Topping I."/>
            <person name="Tsamla T."/>
            <person name="Vassiliev H."/>
            <person name="Vo A."/>
            <person name="Wangchuk T."/>
            <person name="Wangdi T."/>
            <person name="Weiand M."/>
            <person name="Wilkinson J."/>
            <person name="Wilson A."/>
            <person name="Yadav S."/>
            <person name="Young G."/>
            <person name="Yu Q."/>
            <person name="Zembek L."/>
            <person name="Zhong D."/>
            <person name="Zimmer A."/>
            <person name="Zwirko Z."/>
            <person name="Jaffe D.B."/>
            <person name="Alvarez P."/>
            <person name="Brockman W."/>
            <person name="Butler J."/>
            <person name="Chin C."/>
            <person name="Gnerre S."/>
            <person name="Grabherr M."/>
            <person name="Kleber M."/>
            <person name="Mauceli E."/>
            <person name="MacCallum I."/>
        </authorList>
    </citation>
    <scope>NUCLEOTIDE SEQUENCE [LARGE SCALE GENOMIC DNA]</scope>
    <source>
        <strain evidence="3">Tucson 15010-1051.87</strain>
    </source>
</reference>
<accession>B4LIK0</accession>
<dbReference type="AlphaFoldDB" id="B4LIK0"/>
<dbReference type="InterPro" id="IPR036116">
    <property type="entry name" value="FN3_sf"/>
</dbReference>
<keyword evidence="3" id="KW-1185">Reference proteome</keyword>
<dbReference type="Proteomes" id="UP000008792">
    <property type="component" value="Unassembled WGS sequence"/>
</dbReference>
<feature type="compositionally biased region" description="Basic and acidic residues" evidence="1">
    <location>
        <begin position="60"/>
        <end position="72"/>
    </location>
</feature>
<dbReference type="KEGG" id="dvi:6624953"/>
<feature type="region of interest" description="Disordered" evidence="1">
    <location>
        <begin position="1"/>
        <end position="79"/>
    </location>
</feature>
<dbReference type="PhylomeDB" id="B4LIK0"/>
<dbReference type="OMA" id="KDCCCCH"/>
<dbReference type="OrthoDB" id="7883480at2759"/>
<protein>
    <submittedName>
        <fullName evidence="2">Uncharacterized protein</fullName>
    </submittedName>
</protein>
<dbReference type="EMBL" id="CH940648">
    <property type="protein sequence ID" value="EDW60370.1"/>
    <property type="molecule type" value="Genomic_DNA"/>
</dbReference>
<dbReference type="HOGENOM" id="CLU_886425_0_0_1"/>
<evidence type="ECO:0000256" key="1">
    <source>
        <dbReference type="SAM" id="MobiDB-lite"/>
    </source>
</evidence>
<dbReference type="SUPFAM" id="SSF49265">
    <property type="entry name" value="Fibronectin type III"/>
    <property type="match status" value="1"/>
</dbReference>
<proteinExistence type="predicted"/>
<dbReference type="eggNOG" id="ENOG502TB93">
    <property type="taxonomic scope" value="Eukaryota"/>
</dbReference>
<organism evidence="2 3">
    <name type="scientific">Drosophila virilis</name>
    <name type="common">Fruit fly</name>
    <dbReference type="NCBI Taxonomy" id="7244"/>
    <lineage>
        <taxon>Eukaryota</taxon>
        <taxon>Metazoa</taxon>
        <taxon>Ecdysozoa</taxon>
        <taxon>Arthropoda</taxon>
        <taxon>Hexapoda</taxon>
        <taxon>Insecta</taxon>
        <taxon>Pterygota</taxon>
        <taxon>Neoptera</taxon>
        <taxon>Endopterygota</taxon>
        <taxon>Diptera</taxon>
        <taxon>Brachycera</taxon>
        <taxon>Muscomorpha</taxon>
        <taxon>Ephydroidea</taxon>
        <taxon>Drosophilidae</taxon>
        <taxon>Drosophila</taxon>
    </lineage>
</organism>
<sequence>MSKRVSIVLPDAAGVPTRSRSPSGSKSSSRRSSTASAKSALKSPRGSTAGKSLLAPEPEPEPKPAPEPEPKAPAESSESALVKLSMTDLFSDGCERYTKDCCCCHCIAVRRALRQAAFLKTPEGKQRLELKMHLKNLLMDINSITATRDTIQNRLHGTKEYPPPATKSFPITITHVAPISRSCMSIEWYLHDDSNIVHYEIYVDNARRKRVFNPQLTSTVVLDVDMKRTHKIRMRAVPRKCLGARANPIDRLVRDVCCGGLDRILEADYFCDCAKKNELEKIKEDYKKNSCQKLVDFWKDSEFLYIPICNCRGECTCDCFADKYNACS</sequence>